<evidence type="ECO:0000313" key="1">
    <source>
        <dbReference type="EMBL" id="KAJ8678756.1"/>
    </source>
</evidence>
<comment type="caution">
    <text evidence="1">The sequence shown here is derived from an EMBL/GenBank/DDBJ whole genome shotgun (WGS) entry which is preliminary data.</text>
</comment>
<reference evidence="1" key="1">
    <citation type="submission" date="2023-04" db="EMBL/GenBank/DDBJ databases">
        <title>A chromosome-level genome assembly of the parasitoid wasp Eretmocerus hayati.</title>
        <authorList>
            <person name="Zhong Y."/>
            <person name="Liu S."/>
            <person name="Liu Y."/>
        </authorList>
    </citation>
    <scope>NUCLEOTIDE SEQUENCE</scope>
    <source>
        <strain evidence="1">ZJU_SS_LIU_2023</strain>
    </source>
</reference>
<protein>
    <submittedName>
        <fullName evidence="1">Uncharacterized protein</fullName>
    </submittedName>
</protein>
<keyword evidence="2" id="KW-1185">Reference proteome</keyword>
<proteinExistence type="predicted"/>
<gene>
    <name evidence="1" type="ORF">QAD02_014543</name>
</gene>
<evidence type="ECO:0000313" key="2">
    <source>
        <dbReference type="Proteomes" id="UP001239111"/>
    </source>
</evidence>
<organism evidence="1 2">
    <name type="scientific">Eretmocerus hayati</name>
    <dbReference type="NCBI Taxonomy" id="131215"/>
    <lineage>
        <taxon>Eukaryota</taxon>
        <taxon>Metazoa</taxon>
        <taxon>Ecdysozoa</taxon>
        <taxon>Arthropoda</taxon>
        <taxon>Hexapoda</taxon>
        <taxon>Insecta</taxon>
        <taxon>Pterygota</taxon>
        <taxon>Neoptera</taxon>
        <taxon>Endopterygota</taxon>
        <taxon>Hymenoptera</taxon>
        <taxon>Apocrita</taxon>
        <taxon>Proctotrupomorpha</taxon>
        <taxon>Chalcidoidea</taxon>
        <taxon>Aphelinidae</taxon>
        <taxon>Aphelininae</taxon>
        <taxon>Eretmocerus</taxon>
    </lineage>
</organism>
<dbReference type="EMBL" id="CM056742">
    <property type="protein sequence ID" value="KAJ8678756.1"/>
    <property type="molecule type" value="Genomic_DNA"/>
</dbReference>
<accession>A0ACC2P5N2</accession>
<dbReference type="Proteomes" id="UP001239111">
    <property type="component" value="Chromosome 2"/>
</dbReference>
<sequence>MDAPNCDEESSDVDDSCDDESYDSDVVVALDKNAYNKLNHETLPLTKRETFDRRFCVKDMKLMASQMERSVHGTRRTVRFSTSQIPKLILMCRSGMYIGITATGRVKTFPVNCINDTSGTKYVT</sequence>
<name>A0ACC2P5N2_9HYME</name>